<dbReference type="Pfam" id="PF02690">
    <property type="entry name" value="Na_Pi_cotrans"/>
    <property type="match status" value="2"/>
</dbReference>
<dbReference type="NCBIfam" id="TIGR01013">
    <property type="entry name" value="2a58"/>
    <property type="match status" value="1"/>
</dbReference>
<dbReference type="PANTHER" id="PTHR10010">
    <property type="entry name" value="SOLUTE CARRIER FAMILY 34 SODIUM PHOSPHATE , MEMBER 2-RELATED"/>
    <property type="match status" value="1"/>
</dbReference>
<dbReference type="GeneID" id="101863682"/>
<feature type="transmembrane region" description="Helical" evidence="8">
    <location>
        <begin position="506"/>
        <end position="529"/>
    </location>
</feature>
<dbReference type="Proteomes" id="UP000694888">
    <property type="component" value="Unplaced"/>
</dbReference>
<feature type="transmembrane region" description="Helical" evidence="8">
    <location>
        <begin position="439"/>
        <end position="458"/>
    </location>
</feature>
<comment type="subcellular location">
    <subcellularLocation>
        <location evidence="1">Apical cell membrane</location>
        <topology evidence="1">Multi-pass membrane protein</topology>
    </subcellularLocation>
</comment>
<feature type="transmembrane region" description="Helical" evidence="8">
    <location>
        <begin position="319"/>
        <end position="340"/>
    </location>
</feature>
<protein>
    <submittedName>
        <fullName evidence="10">Sodium-dependent phosphate transport protein 2B-like</fullName>
    </submittedName>
</protein>
<feature type="transmembrane region" description="Helical" evidence="8">
    <location>
        <begin position="214"/>
        <end position="234"/>
    </location>
</feature>
<sequence length="621" mass="68145">MHHGQSNHGFTGDNQDSYGSLADYKSSVPSYEFDDPKDVKAKTTEEKKEQNEEDDAWALPELKDDTVPWEELDDKGKFLRVAWLALRLVLLLGLLYLFICSLDFLSSAFRLLGGSCSPPPPPSLSLSLSHSLSLSLLGLMVGVLATVLVQSSSTSTSIIVSMVSARILSVRLAIPIAMGANIGTTVTNTLVSMGQMKDKGDFRRAFAAATVHDMFNWLCVIVFLPIEVASGYLYRLTDVITSDLTYNVSDSSSTNPKLLKAITEPFTKTVIDLSSSKLELIAKGVDFNGSLIKSGNFFLLSSGDHLFSDWEGTDAEAGAILLVVSLALLCLCLICVVKILSSLLKGTIAKVIQRVVNADFPGPCKYFTGYFVILVGAGLTILVQSSSIFTSALTPLVGIGAIHLERMFPLTLGSNIGTTVTGILASLTSDPSTFKDSFQIALCHLFFNISGLLLWYPAPFMRKLPINMAKFMGQTVHQYRWFAIVYLFFIFFLAPLFVFGLSLAGWEVLVCVGVPIVVLVICIIIVNILQDKSPKYLPRRLRNWESSGIPAPLRSLEPYDRVFVKLSSFCKCCLKEKEQDDTNGQVNMAYDEENKIESNHHFKGEMVNGNGCDFKGETTKL</sequence>
<comment type="similarity">
    <text evidence="2">Belongs to the SLC34A transporter family.</text>
</comment>
<keyword evidence="5 8" id="KW-1133">Transmembrane helix</keyword>
<evidence type="ECO:0000256" key="5">
    <source>
        <dbReference type="ARBA" id="ARBA00022989"/>
    </source>
</evidence>
<evidence type="ECO:0000313" key="10">
    <source>
        <dbReference type="RefSeq" id="XP_035826455.1"/>
    </source>
</evidence>
<feature type="transmembrane region" description="Helical" evidence="8">
    <location>
        <begin position="408"/>
        <end position="427"/>
    </location>
</feature>
<dbReference type="InterPro" id="IPR003841">
    <property type="entry name" value="Na/Pi_transpt"/>
</dbReference>
<name>A0ABM1VVL3_APLCA</name>
<keyword evidence="9" id="KW-1185">Reference proteome</keyword>
<feature type="transmembrane region" description="Helical" evidence="8">
    <location>
        <begin position="170"/>
        <end position="194"/>
    </location>
</feature>
<organism evidence="9 10">
    <name type="scientific">Aplysia californica</name>
    <name type="common">California sea hare</name>
    <dbReference type="NCBI Taxonomy" id="6500"/>
    <lineage>
        <taxon>Eukaryota</taxon>
        <taxon>Metazoa</taxon>
        <taxon>Spiralia</taxon>
        <taxon>Lophotrochozoa</taxon>
        <taxon>Mollusca</taxon>
        <taxon>Gastropoda</taxon>
        <taxon>Heterobranchia</taxon>
        <taxon>Euthyneura</taxon>
        <taxon>Tectipleura</taxon>
        <taxon>Aplysiida</taxon>
        <taxon>Aplysioidea</taxon>
        <taxon>Aplysiidae</taxon>
        <taxon>Aplysia</taxon>
    </lineage>
</organism>
<evidence type="ECO:0000256" key="3">
    <source>
        <dbReference type="ARBA" id="ARBA00022475"/>
    </source>
</evidence>
<evidence type="ECO:0000256" key="6">
    <source>
        <dbReference type="ARBA" id="ARBA00023136"/>
    </source>
</evidence>
<feature type="compositionally biased region" description="Basic and acidic residues" evidence="7">
    <location>
        <begin position="34"/>
        <end position="50"/>
    </location>
</feature>
<evidence type="ECO:0000256" key="1">
    <source>
        <dbReference type="ARBA" id="ARBA00004424"/>
    </source>
</evidence>
<dbReference type="NCBIfam" id="NF037997">
    <property type="entry name" value="Na_Pi_symport"/>
    <property type="match status" value="1"/>
</dbReference>
<proteinExistence type="inferred from homology"/>
<evidence type="ECO:0000256" key="4">
    <source>
        <dbReference type="ARBA" id="ARBA00022692"/>
    </source>
</evidence>
<dbReference type="RefSeq" id="XP_035826455.1">
    <property type="nucleotide sequence ID" value="XM_035970562.1"/>
</dbReference>
<gene>
    <name evidence="10" type="primary">LOC101863682</name>
</gene>
<evidence type="ECO:0000313" key="9">
    <source>
        <dbReference type="Proteomes" id="UP000694888"/>
    </source>
</evidence>
<feature type="compositionally biased region" description="Polar residues" evidence="7">
    <location>
        <begin position="1"/>
        <end position="18"/>
    </location>
</feature>
<keyword evidence="3" id="KW-1003">Cell membrane</keyword>
<feature type="transmembrane region" description="Helical" evidence="8">
    <location>
        <begin position="479"/>
        <end position="500"/>
    </location>
</feature>
<feature type="transmembrane region" description="Helical" evidence="8">
    <location>
        <begin position="84"/>
        <end position="108"/>
    </location>
</feature>
<feature type="transmembrane region" description="Helical" evidence="8">
    <location>
        <begin position="370"/>
        <end position="396"/>
    </location>
</feature>
<evidence type="ECO:0000256" key="7">
    <source>
        <dbReference type="SAM" id="MobiDB-lite"/>
    </source>
</evidence>
<keyword evidence="4 8" id="KW-0812">Transmembrane</keyword>
<evidence type="ECO:0000256" key="2">
    <source>
        <dbReference type="ARBA" id="ARBA00005808"/>
    </source>
</evidence>
<keyword evidence="6 8" id="KW-0472">Membrane</keyword>
<feature type="transmembrane region" description="Helical" evidence="8">
    <location>
        <begin position="128"/>
        <end position="149"/>
    </location>
</feature>
<accession>A0ABM1VVL3</accession>
<reference evidence="10" key="1">
    <citation type="submission" date="2025-08" db="UniProtKB">
        <authorList>
            <consortium name="RefSeq"/>
        </authorList>
    </citation>
    <scope>IDENTIFICATION</scope>
</reference>
<evidence type="ECO:0000256" key="8">
    <source>
        <dbReference type="SAM" id="Phobius"/>
    </source>
</evidence>
<dbReference type="PANTHER" id="PTHR10010:SF46">
    <property type="entry name" value="SODIUM-DEPENDENT PHOSPHATE TRANSPORT PROTEIN 2B"/>
    <property type="match status" value="1"/>
</dbReference>
<feature type="region of interest" description="Disordered" evidence="7">
    <location>
        <begin position="1"/>
        <end position="60"/>
    </location>
</feature>